<dbReference type="GO" id="GO:0016887">
    <property type="term" value="F:ATP hydrolysis activity"/>
    <property type="evidence" value="ECO:0007669"/>
    <property type="project" value="InterPro"/>
</dbReference>
<keyword evidence="5" id="KW-0597">Phosphoprotein</keyword>
<keyword evidence="11" id="KW-1278">Translocase</keyword>
<evidence type="ECO:0000256" key="10">
    <source>
        <dbReference type="ARBA" id="ARBA00022842"/>
    </source>
</evidence>
<keyword evidence="7 15" id="KW-0479">Metal-binding</keyword>
<dbReference type="InterPro" id="IPR027256">
    <property type="entry name" value="P-typ_ATPase_IB"/>
</dbReference>
<dbReference type="Pfam" id="PF00122">
    <property type="entry name" value="E1-E2_ATPase"/>
    <property type="match status" value="1"/>
</dbReference>
<dbReference type="AlphaFoldDB" id="A0AA86GMG0"/>
<dbReference type="InterPro" id="IPR006121">
    <property type="entry name" value="HMA_dom"/>
</dbReference>
<dbReference type="PROSITE" id="PS50846">
    <property type="entry name" value="HMA_2"/>
    <property type="match status" value="1"/>
</dbReference>
<reference evidence="17 18" key="1">
    <citation type="journal article" date="2016" name="BMC Genomics">
        <title>Genomic analysis of the nitrate-respiring Sphingopyxis granuli (formerly Sphingomonas macrogoltabida) strain TFA.</title>
        <authorList>
            <person name="Garcia-Romero I."/>
            <person name="Perez-Pulido A.J."/>
            <person name="Gonzalez-Flores Y.E."/>
            <person name="Reyes-Ramirez F."/>
            <person name="Santero E."/>
            <person name="Floriano B."/>
        </authorList>
    </citation>
    <scope>NUCLEOTIDE SEQUENCE [LARGE SCALE GENOMIC DNA]</scope>
    <source>
        <strain evidence="17 18">TFA</strain>
    </source>
</reference>
<protein>
    <submittedName>
        <fullName evidence="17">E1-E2 type cation ATPase FixI</fullName>
        <ecNumber evidence="17">3.6.3.4</ecNumber>
    </submittedName>
</protein>
<comment type="subcellular location">
    <subcellularLocation>
        <location evidence="1">Cell membrane</location>
        <topology evidence="1">Multi-pass membrane protein</topology>
    </subcellularLocation>
</comment>
<comment type="similarity">
    <text evidence="2 15">Belongs to the cation transport ATPase (P-type) (TC 3.A.3) family. Type IB subfamily.</text>
</comment>
<evidence type="ECO:0000256" key="6">
    <source>
        <dbReference type="ARBA" id="ARBA00022692"/>
    </source>
</evidence>
<dbReference type="NCBIfam" id="TIGR01494">
    <property type="entry name" value="ATPase_P-type"/>
    <property type="match status" value="1"/>
</dbReference>
<keyword evidence="8 15" id="KW-0547">Nucleotide-binding</keyword>
<feature type="transmembrane region" description="Helical" evidence="15">
    <location>
        <begin position="683"/>
        <end position="701"/>
    </location>
</feature>
<evidence type="ECO:0000313" key="17">
    <source>
        <dbReference type="EMBL" id="AMG74816.1"/>
    </source>
</evidence>
<dbReference type="SUPFAM" id="SSF56784">
    <property type="entry name" value="HAD-like"/>
    <property type="match status" value="1"/>
</dbReference>
<dbReference type="Gene3D" id="2.70.150.10">
    <property type="entry name" value="Calcium-transporting ATPase, cytoplasmic transduction domain A"/>
    <property type="match status" value="1"/>
</dbReference>
<dbReference type="PRINTS" id="PR00119">
    <property type="entry name" value="CATATPASE"/>
</dbReference>
<feature type="transmembrane region" description="Helical" evidence="15">
    <location>
        <begin position="124"/>
        <end position="142"/>
    </location>
</feature>
<evidence type="ECO:0000256" key="11">
    <source>
        <dbReference type="ARBA" id="ARBA00022967"/>
    </source>
</evidence>
<organism evidence="17 18">
    <name type="scientific">Sphingopyxis granuli</name>
    <dbReference type="NCBI Taxonomy" id="267128"/>
    <lineage>
        <taxon>Bacteria</taxon>
        <taxon>Pseudomonadati</taxon>
        <taxon>Pseudomonadota</taxon>
        <taxon>Alphaproteobacteria</taxon>
        <taxon>Sphingomonadales</taxon>
        <taxon>Sphingomonadaceae</taxon>
        <taxon>Sphingopyxis</taxon>
    </lineage>
</organism>
<feature type="transmembrane region" description="Helical" evidence="15">
    <location>
        <begin position="369"/>
        <end position="395"/>
    </location>
</feature>
<evidence type="ECO:0000313" key="18">
    <source>
        <dbReference type="Proteomes" id="UP000058599"/>
    </source>
</evidence>
<keyword evidence="9 15" id="KW-0067">ATP-binding</keyword>
<dbReference type="InterPro" id="IPR059000">
    <property type="entry name" value="ATPase_P-type_domA"/>
</dbReference>
<evidence type="ECO:0000256" key="4">
    <source>
        <dbReference type="ARBA" id="ARBA00022475"/>
    </source>
</evidence>
<dbReference type="Pfam" id="PF00403">
    <property type="entry name" value="HMA"/>
    <property type="match status" value="1"/>
</dbReference>
<keyword evidence="17" id="KW-0378">Hydrolase</keyword>
<evidence type="ECO:0000256" key="3">
    <source>
        <dbReference type="ARBA" id="ARBA00022448"/>
    </source>
</evidence>
<evidence type="ECO:0000256" key="1">
    <source>
        <dbReference type="ARBA" id="ARBA00004651"/>
    </source>
</evidence>
<dbReference type="NCBIfam" id="TIGR01525">
    <property type="entry name" value="ATPase-IB_hvy"/>
    <property type="match status" value="1"/>
</dbReference>
<dbReference type="SUPFAM" id="SSF81665">
    <property type="entry name" value="Calcium ATPase, transmembrane domain M"/>
    <property type="match status" value="1"/>
</dbReference>
<keyword evidence="3" id="KW-0813">Transport</keyword>
<evidence type="ECO:0000256" key="12">
    <source>
        <dbReference type="ARBA" id="ARBA00022989"/>
    </source>
</evidence>
<keyword evidence="14 15" id="KW-0472">Membrane</keyword>
<evidence type="ECO:0000256" key="2">
    <source>
        <dbReference type="ARBA" id="ARBA00006024"/>
    </source>
</evidence>
<evidence type="ECO:0000259" key="16">
    <source>
        <dbReference type="PROSITE" id="PS50846"/>
    </source>
</evidence>
<evidence type="ECO:0000256" key="8">
    <source>
        <dbReference type="ARBA" id="ARBA00022741"/>
    </source>
</evidence>
<dbReference type="InterPro" id="IPR017969">
    <property type="entry name" value="Heavy-metal-associated_CS"/>
</dbReference>
<feature type="domain" description="HMA" evidence="16">
    <location>
        <begin position="12"/>
        <end position="77"/>
    </location>
</feature>
<dbReference type="PANTHER" id="PTHR43520">
    <property type="entry name" value="ATP7, ISOFORM B"/>
    <property type="match status" value="1"/>
</dbReference>
<dbReference type="SUPFAM" id="SSF81653">
    <property type="entry name" value="Calcium ATPase, transduction domain A"/>
    <property type="match status" value="1"/>
</dbReference>
<evidence type="ECO:0000256" key="15">
    <source>
        <dbReference type="RuleBase" id="RU362081"/>
    </source>
</evidence>
<dbReference type="NCBIfam" id="TIGR01511">
    <property type="entry name" value="ATPase-IB1_Cu"/>
    <property type="match status" value="1"/>
</dbReference>
<evidence type="ECO:0000256" key="7">
    <source>
        <dbReference type="ARBA" id="ARBA00022723"/>
    </source>
</evidence>
<name>A0AA86GMG0_9SPHN</name>
<keyword evidence="13" id="KW-0406">Ion transport</keyword>
<keyword evidence="10" id="KW-0460">Magnesium</keyword>
<dbReference type="EMBL" id="CP012199">
    <property type="protein sequence ID" value="AMG74816.1"/>
    <property type="molecule type" value="Genomic_DNA"/>
</dbReference>
<feature type="transmembrane region" description="Helical" evidence="15">
    <location>
        <begin position="658"/>
        <end position="677"/>
    </location>
</feature>
<dbReference type="SUPFAM" id="SSF55008">
    <property type="entry name" value="HMA, heavy metal-associated domain"/>
    <property type="match status" value="1"/>
</dbReference>
<dbReference type="InterPro" id="IPR036163">
    <property type="entry name" value="HMA_dom_sf"/>
</dbReference>
<proteinExistence type="inferred from homology"/>
<evidence type="ECO:0000256" key="14">
    <source>
        <dbReference type="ARBA" id="ARBA00023136"/>
    </source>
</evidence>
<accession>A0AA86GMG0</accession>
<dbReference type="GO" id="GO:0043682">
    <property type="term" value="F:P-type divalent copper transporter activity"/>
    <property type="evidence" value="ECO:0007669"/>
    <property type="project" value="TreeGrafter"/>
</dbReference>
<dbReference type="GO" id="GO:0005507">
    <property type="term" value="F:copper ion binding"/>
    <property type="evidence" value="ECO:0007669"/>
    <property type="project" value="TreeGrafter"/>
</dbReference>
<dbReference type="Gene3D" id="3.40.1110.10">
    <property type="entry name" value="Calcium-transporting ATPase, cytoplasmic domain N"/>
    <property type="match status" value="1"/>
</dbReference>
<dbReference type="Gene3D" id="3.30.70.100">
    <property type="match status" value="1"/>
</dbReference>
<sequence length="705" mass="72796">MSAQPRPDVAPLRTVLAVPGMHCAGCMSKVERGLSTLPGVSGARVNLSARTVTVAHGDRVEERDLVDALAVLGFEAQPRRDELAPNLSAVKPLLAPFAVAGFAAMNVMLLSVSIWSGADGATRSLFHWISAAIAIPAVAYAGRPFFASAWRVLRHGRTNMDVPISIGVLIATGLSFYETAVGGEHAWFDGVLMLLTFLLAGRVLDAMMRDKARAGVDALIRQAAQGATVVAADGTLAWRKADELAAGMVMRVAAGERLAADGEIVAGQSRFDQSLLTGESAPIALHRGDAALAGTLNLDAPVDVRVSHAGQDTTLAEIARLMEASTQSRSRYVRIADRASRLYAPAVHTLAAISVIGWLIAGASLYEALVIGVAVLIITCPCALGLAVPVAQVVASGALMRAGLMVKDGSALERLATIDRALLDKTGTLTLGRLTPDPAALDALPPTEAGIALALASHSRHPLSRALAGALAARGVRAASLWGVEERPGEGVFAHHDDGAVALRRPEQATGTAVVLDIDGAPARLIVCSDRLRPDAAEALAGLRALGVECSILSGDNIAAVAEVARETGLTAQASATPADKQAAIARLRASGHHVLMVGDGLNDGPALAAADASIAPGTASDVGLQASDLVFVQDSLIALPRAVRASRATMRIVRQNFALAILYNVFAVPLAIAGLVTPLIAALAMSISSLIVVGNSLRLARVAR</sequence>
<dbReference type="Pfam" id="PF00702">
    <property type="entry name" value="Hydrolase"/>
    <property type="match status" value="1"/>
</dbReference>
<dbReference type="InterPro" id="IPR018303">
    <property type="entry name" value="ATPase_P-typ_P_site"/>
</dbReference>
<dbReference type="EC" id="3.6.3.4" evidence="17"/>
<gene>
    <name evidence="17" type="primary">fixI</name>
    <name evidence="17" type="ORF">SGRAN_2455</name>
</gene>
<dbReference type="PROSITE" id="PS01047">
    <property type="entry name" value="HMA_1"/>
    <property type="match status" value="1"/>
</dbReference>
<keyword evidence="12 15" id="KW-1133">Transmembrane helix</keyword>
<dbReference type="Gene3D" id="3.40.50.1000">
    <property type="entry name" value="HAD superfamily/HAD-like"/>
    <property type="match status" value="1"/>
</dbReference>
<dbReference type="KEGG" id="sgi:SGRAN_2455"/>
<dbReference type="RefSeq" id="WP_067184027.1">
    <property type="nucleotide sequence ID" value="NZ_CP012199.1"/>
</dbReference>
<keyword evidence="4 15" id="KW-1003">Cell membrane</keyword>
<evidence type="ECO:0000256" key="9">
    <source>
        <dbReference type="ARBA" id="ARBA00022840"/>
    </source>
</evidence>
<feature type="transmembrane region" description="Helical" evidence="15">
    <location>
        <begin position="186"/>
        <end position="204"/>
    </location>
</feature>
<dbReference type="PROSITE" id="PS00154">
    <property type="entry name" value="ATPASE_E1_E2"/>
    <property type="match status" value="1"/>
</dbReference>
<feature type="transmembrane region" description="Helical" evidence="15">
    <location>
        <begin position="162"/>
        <end position="180"/>
    </location>
</feature>
<evidence type="ECO:0000256" key="13">
    <source>
        <dbReference type="ARBA" id="ARBA00023065"/>
    </source>
</evidence>
<dbReference type="InterPro" id="IPR023299">
    <property type="entry name" value="ATPase_P-typ_cyto_dom_N"/>
</dbReference>
<keyword evidence="6 15" id="KW-0812">Transmembrane</keyword>
<dbReference type="InterPro" id="IPR023298">
    <property type="entry name" value="ATPase_P-typ_TM_dom_sf"/>
</dbReference>
<feature type="transmembrane region" description="Helical" evidence="15">
    <location>
        <begin position="93"/>
        <end position="118"/>
    </location>
</feature>
<dbReference type="GO" id="GO:0055070">
    <property type="term" value="P:copper ion homeostasis"/>
    <property type="evidence" value="ECO:0007669"/>
    <property type="project" value="TreeGrafter"/>
</dbReference>
<dbReference type="Proteomes" id="UP000058599">
    <property type="component" value="Chromosome"/>
</dbReference>
<dbReference type="InterPro" id="IPR001757">
    <property type="entry name" value="P_typ_ATPase"/>
</dbReference>
<evidence type="ECO:0000256" key="5">
    <source>
        <dbReference type="ARBA" id="ARBA00022553"/>
    </source>
</evidence>
<dbReference type="InterPro" id="IPR036412">
    <property type="entry name" value="HAD-like_sf"/>
</dbReference>
<dbReference type="PRINTS" id="PR00120">
    <property type="entry name" value="HATPASE"/>
</dbReference>
<dbReference type="InterPro" id="IPR023214">
    <property type="entry name" value="HAD_sf"/>
</dbReference>
<keyword evidence="18" id="KW-1185">Reference proteome</keyword>
<dbReference type="Gene3D" id="1.20.1110.10">
    <property type="entry name" value="Calcium-transporting ATPase, transmembrane domain"/>
    <property type="match status" value="1"/>
</dbReference>
<dbReference type="GO" id="GO:0005886">
    <property type="term" value="C:plasma membrane"/>
    <property type="evidence" value="ECO:0007669"/>
    <property type="project" value="UniProtKB-SubCell"/>
</dbReference>
<dbReference type="NCBIfam" id="TIGR01512">
    <property type="entry name" value="ATPase-IB2_Cd"/>
    <property type="match status" value="1"/>
</dbReference>
<feature type="transmembrane region" description="Helical" evidence="15">
    <location>
        <begin position="342"/>
        <end position="363"/>
    </location>
</feature>
<dbReference type="CDD" id="cd00371">
    <property type="entry name" value="HMA"/>
    <property type="match status" value="1"/>
</dbReference>
<dbReference type="GO" id="GO:0005524">
    <property type="term" value="F:ATP binding"/>
    <property type="evidence" value="ECO:0007669"/>
    <property type="project" value="UniProtKB-UniRule"/>
</dbReference>
<dbReference type="PANTHER" id="PTHR43520:SF5">
    <property type="entry name" value="CATION-TRANSPORTING P-TYPE ATPASE-RELATED"/>
    <property type="match status" value="1"/>
</dbReference>
<dbReference type="InterPro" id="IPR008250">
    <property type="entry name" value="ATPase_P-typ_transduc_dom_A_sf"/>
</dbReference>